<gene>
    <name evidence="4" type="primary">mltC</name>
    <name evidence="4" type="ORF">ERCICURT3053_116</name>
</gene>
<keyword evidence="4" id="KW-0456">Lyase</keyword>
<accession>A0A451CYM6</accession>
<dbReference type="Proteomes" id="UP000294364">
    <property type="component" value="Chromosome"/>
</dbReference>
<sequence precursor="true">MYKKLIYLLTLSTLLVSCSRGKDDSFHDLRSKDTNSFDILIGQFANNIDKIWGIKEVLIVGPKDYVRYSDQYYTRSHINFEEGWITFATVVSVNPKASLRKAIINTLLTGDDPDNINVYSDINITENYKKPLLYGQVLDDNGRPIWKKENAASYADYLIKTKQKCRHSEFRLIWSVTIPMVSNHLDKRIKKYLPIVHKVAERYGVSKSLILAIMQIESSFNQYAVSDADALGLMQVMRETAGMDVFRIQGKWGKPSRRYLLDPENNIDTGVAYLSILQSNYLSNIINPISRRYAVIAAYHGGAGSVLRVFSSDKNSAFRIINQLSSSQVYYTLRYQHPAPESRRYLYKVNDAQKYYYRY</sequence>
<feature type="domain" description="Murein transglycosylase-C N-terminal" evidence="3">
    <location>
        <begin position="31"/>
        <end position="191"/>
    </location>
</feature>
<dbReference type="AlphaFoldDB" id="A0A451CYM6"/>
<dbReference type="OrthoDB" id="5620293at2"/>
<dbReference type="InterPro" id="IPR024570">
    <property type="entry name" value="Murein_transglycosylaseC_N"/>
</dbReference>
<dbReference type="InterPro" id="IPR023346">
    <property type="entry name" value="Lysozyme-like_dom_sf"/>
</dbReference>
<evidence type="ECO:0000313" key="4">
    <source>
        <dbReference type="EMBL" id="VFP78492.1"/>
    </source>
</evidence>
<evidence type="ECO:0000256" key="1">
    <source>
        <dbReference type="ARBA" id="ARBA00007734"/>
    </source>
</evidence>
<dbReference type="PROSITE" id="PS51257">
    <property type="entry name" value="PROKAR_LIPOPROTEIN"/>
    <property type="match status" value="1"/>
</dbReference>
<dbReference type="Gene3D" id="1.10.530.10">
    <property type="match status" value="1"/>
</dbReference>
<name>A0A451CYM6_9GAMM</name>
<evidence type="ECO:0000259" key="3">
    <source>
        <dbReference type="Pfam" id="PF11873"/>
    </source>
</evidence>
<dbReference type="NCBIfam" id="NF008670">
    <property type="entry name" value="PRK11671.1"/>
    <property type="match status" value="1"/>
</dbReference>
<dbReference type="PANTHER" id="PTHR37423:SF2">
    <property type="entry name" value="MEMBRANE-BOUND LYTIC MUREIN TRANSGLYCOSYLASE C"/>
    <property type="match status" value="1"/>
</dbReference>
<protein>
    <submittedName>
        <fullName evidence="4">Membrane-bound lytic murein transglycosylase C</fullName>
        <ecNumber evidence="4">4.2.2.-</ecNumber>
    </submittedName>
</protein>
<organism evidence="4 5">
    <name type="scientific">Candidatus Erwinia haradaeae</name>
    <dbReference type="NCBI Taxonomy" id="1922217"/>
    <lineage>
        <taxon>Bacteria</taxon>
        <taxon>Pseudomonadati</taxon>
        <taxon>Pseudomonadota</taxon>
        <taxon>Gammaproteobacteria</taxon>
        <taxon>Enterobacterales</taxon>
        <taxon>Erwiniaceae</taxon>
        <taxon>Erwinia</taxon>
    </lineage>
</organism>
<dbReference type="Pfam" id="PF11873">
    <property type="entry name" value="Mltc_N"/>
    <property type="match status" value="1"/>
</dbReference>
<dbReference type="SUPFAM" id="SSF53955">
    <property type="entry name" value="Lysozyme-like"/>
    <property type="match status" value="1"/>
</dbReference>
<reference evidence="4 5" key="1">
    <citation type="submission" date="2019-02" db="EMBL/GenBank/DDBJ databases">
        <authorList>
            <person name="Manzano-Marin A."/>
            <person name="Manzano-Marin A."/>
        </authorList>
    </citation>
    <scope>NUCLEOTIDE SEQUENCE [LARGE SCALE GENOMIC DNA]</scope>
    <source>
        <strain evidence="4 5">ErCicurtihirsuta</strain>
    </source>
</reference>
<dbReference type="RefSeq" id="WP_157991829.1">
    <property type="nucleotide sequence ID" value="NZ_LR217698.1"/>
</dbReference>
<evidence type="ECO:0000313" key="5">
    <source>
        <dbReference type="Proteomes" id="UP000294364"/>
    </source>
</evidence>
<dbReference type="GO" id="GO:0016829">
    <property type="term" value="F:lyase activity"/>
    <property type="evidence" value="ECO:0007669"/>
    <property type="project" value="UniProtKB-KW"/>
</dbReference>
<dbReference type="CDD" id="cd16893">
    <property type="entry name" value="LT_MltC_MltE"/>
    <property type="match status" value="1"/>
</dbReference>
<dbReference type="EMBL" id="LR217698">
    <property type="protein sequence ID" value="VFP78492.1"/>
    <property type="molecule type" value="Genomic_DNA"/>
</dbReference>
<feature type="domain" description="Transglycosylase SLT" evidence="2">
    <location>
        <begin position="197"/>
        <end position="319"/>
    </location>
</feature>
<dbReference type="InterPro" id="IPR008258">
    <property type="entry name" value="Transglycosylase_SLT_dom_1"/>
</dbReference>
<dbReference type="EC" id="4.2.2.-" evidence="4"/>
<evidence type="ECO:0000259" key="2">
    <source>
        <dbReference type="Pfam" id="PF01464"/>
    </source>
</evidence>
<proteinExistence type="inferred from homology"/>
<comment type="similarity">
    <text evidence="1">Belongs to the transglycosylase Slt family.</text>
</comment>
<dbReference type="Pfam" id="PF01464">
    <property type="entry name" value="SLT"/>
    <property type="match status" value="1"/>
</dbReference>
<dbReference type="PANTHER" id="PTHR37423">
    <property type="entry name" value="SOLUBLE LYTIC MUREIN TRANSGLYCOSYLASE-RELATED"/>
    <property type="match status" value="1"/>
</dbReference>